<reference evidence="2 3" key="1">
    <citation type="submission" date="2020-08" db="EMBL/GenBank/DDBJ databases">
        <title>Sequencing the genomes of 1000 actinobacteria strains.</title>
        <authorList>
            <person name="Klenk H.-P."/>
        </authorList>
    </citation>
    <scope>NUCLEOTIDE SEQUENCE [LARGE SCALE GENOMIC DNA]</scope>
    <source>
        <strain evidence="2 3">DSM 45518</strain>
    </source>
</reference>
<dbReference type="EMBL" id="JACHMF010000001">
    <property type="protein sequence ID" value="MBB4689901.1"/>
    <property type="molecule type" value="Genomic_DNA"/>
</dbReference>
<evidence type="ECO:0000256" key="1">
    <source>
        <dbReference type="SAM" id="MobiDB-lite"/>
    </source>
</evidence>
<protein>
    <recommendedName>
        <fullName evidence="4">DUF4145 domain-containing protein</fullName>
    </recommendedName>
</protein>
<feature type="compositionally biased region" description="Pro residues" evidence="1">
    <location>
        <begin position="273"/>
        <end position="295"/>
    </location>
</feature>
<feature type="region of interest" description="Disordered" evidence="1">
    <location>
        <begin position="271"/>
        <end position="295"/>
    </location>
</feature>
<proteinExistence type="predicted"/>
<evidence type="ECO:0008006" key="4">
    <source>
        <dbReference type="Google" id="ProtNLM"/>
    </source>
</evidence>
<accession>A0A7W7CN82</accession>
<evidence type="ECO:0000313" key="2">
    <source>
        <dbReference type="EMBL" id="MBB4689901.1"/>
    </source>
</evidence>
<organism evidence="2 3">
    <name type="scientific">Paractinoplanes abujensis</name>
    <dbReference type="NCBI Taxonomy" id="882441"/>
    <lineage>
        <taxon>Bacteria</taxon>
        <taxon>Bacillati</taxon>
        <taxon>Actinomycetota</taxon>
        <taxon>Actinomycetes</taxon>
        <taxon>Micromonosporales</taxon>
        <taxon>Micromonosporaceae</taxon>
        <taxon>Paractinoplanes</taxon>
    </lineage>
</organism>
<dbReference type="Proteomes" id="UP000542742">
    <property type="component" value="Unassembled WGS sequence"/>
</dbReference>
<gene>
    <name evidence="2" type="ORF">BKA14_000049</name>
</gene>
<evidence type="ECO:0000313" key="3">
    <source>
        <dbReference type="Proteomes" id="UP000542742"/>
    </source>
</evidence>
<keyword evidence="3" id="KW-1185">Reference proteome</keyword>
<sequence length="295" mass="33277">MTTADTVTIKLDDNILDRLAGIICGGDDSPVYRTGWQITTLFEAAGWRRVGEVDGGRRAWVADLLRQRRNEPDALRRLLLRLADPREYLDNDDARVAVVEELNTLLALDGYQIIYTGSRPELITQAPTMNRAAMRTPVQLTADLTTIVSDRRFGQQLRHRLEEAHACWQSGACLAAVIMLGSTLEGVLYDVALARHTGGPQPSDYLEELIKLAERQKWIGQDLIDYLKVLRNHRNLIHPKKQWTQQYTLEDDTVRIAWNVVVAAINDLQALPRPTPRPGGRPVPTPPSNRPRPRT</sequence>
<comment type="caution">
    <text evidence="2">The sequence shown here is derived from an EMBL/GenBank/DDBJ whole genome shotgun (WGS) entry which is preliminary data.</text>
</comment>
<name>A0A7W7CN82_9ACTN</name>
<dbReference type="AlphaFoldDB" id="A0A7W7CN82"/>
<dbReference type="RefSeq" id="WP_184948940.1">
    <property type="nucleotide sequence ID" value="NZ_BOMC01000081.1"/>
</dbReference>